<evidence type="ECO:0000313" key="4">
    <source>
        <dbReference type="EMBL" id="PZW37721.1"/>
    </source>
</evidence>
<dbReference type="AlphaFoldDB" id="A0A2W7HZ30"/>
<feature type="compositionally biased region" description="Pro residues" evidence="1">
    <location>
        <begin position="41"/>
        <end position="77"/>
    </location>
</feature>
<feature type="region of interest" description="Disordered" evidence="1">
    <location>
        <begin position="41"/>
        <end position="94"/>
    </location>
</feature>
<keyword evidence="5" id="KW-1185">Reference proteome</keyword>
<dbReference type="EMBL" id="QKYU01000042">
    <property type="protein sequence ID" value="PZW37721.1"/>
    <property type="molecule type" value="Genomic_DNA"/>
</dbReference>
<dbReference type="RefSeq" id="WP_111400503.1">
    <property type="nucleotide sequence ID" value="NZ_QKYU01000042.1"/>
</dbReference>
<dbReference type="Proteomes" id="UP000249688">
    <property type="component" value="Unassembled WGS sequence"/>
</dbReference>
<feature type="domain" description="Zinc finger/thioredoxin putative" evidence="3">
    <location>
        <begin position="1"/>
        <end position="35"/>
    </location>
</feature>
<organism evidence="4 5">
    <name type="scientific">Humitalea rosea</name>
    <dbReference type="NCBI Taxonomy" id="990373"/>
    <lineage>
        <taxon>Bacteria</taxon>
        <taxon>Pseudomonadati</taxon>
        <taxon>Pseudomonadota</taxon>
        <taxon>Alphaproteobacteria</taxon>
        <taxon>Acetobacterales</taxon>
        <taxon>Roseomonadaceae</taxon>
        <taxon>Humitalea</taxon>
    </lineage>
</organism>
<dbReference type="PRINTS" id="PR01217">
    <property type="entry name" value="PRICHEXTENSN"/>
</dbReference>
<dbReference type="InterPro" id="IPR011723">
    <property type="entry name" value="Znf/thioredoxin_put"/>
</dbReference>
<evidence type="ECO:0000256" key="2">
    <source>
        <dbReference type="SAM" id="Phobius"/>
    </source>
</evidence>
<keyword evidence="2" id="KW-0812">Transmembrane</keyword>
<dbReference type="Pfam" id="PF13717">
    <property type="entry name" value="Zn_ribbon_4"/>
    <property type="match status" value="1"/>
</dbReference>
<evidence type="ECO:0000259" key="3">
    <source>
        <dbReference type="Pfam" id="PF13717"/>
    </source>
</evidence>
<dbReference type="NCBIfam" id="TIGR02098">
    <property type="entry name" value="MJ0042_CXXC"/>
    <property type="match status" value="1"/>
</dbReference>
<accession>A0A2W7HZ30</accession>
<keyword evidence="2" id="KW-1133">Transmembrane helix</keyword>
<feature type="transmembrane region" description="Helical" evidence="2">
    <location>
        <begin position="103"/>
        <end position="130"/>
    </location>
</feature>
<comment type="caution">
    <text evidence="4">The sequence shown here is derived from an EMBL/GenBank/DDBJ whole genome shotgun (WGS) entry which is preliminary data.</text>
</comment>
<reference evidence="4 5" key="1">
    <citation type="submission" date="2018-06" db="EMBL/GenBank/DDBJ databases">
        <title>Genomic Encyclopedia of Archaeal and Bacterial Type Strains, Phase II (KMG-II): from individual species to whole genera.</title>
        <authorList>
            <person name="Goeker M."/>
        </authorList>
    </citation>
    <scope>NUCLEOTIDE SEQUENCE [LARGE SCALE GENOMIC DNA]</scope>
    <source>
        <strain evidence="4 5">DSM 24525</strain>
    </source>
</reference>
<gene>
    <name evidence="4" type="ORF">C8P66_14218</name>
</gene>
<protein>
    <submittedName>
        <fullName evidence="4">Putative Zn finger-like uncharacterized protein</fullName>
    </submittedName>
</protein>
<keyword evidence="2" id="KW-0472">Membrane</keyword>
<name>A0A2W7HZ30_9PROT</name>
<sequence>MRITCPACDASYDVPDGMLSAASEVRCVRCTHVWRPLGPAPMPAPPVASPAPKPAPPPVPPPLAPAQPAPAPRPRPPAFASQPPRLVPPPSAAARTGTRGLALAWIVSLLVLAGAAVAANVWAAVLIAAWPPLARVLPFLPIQ</sequence>
<evidence type="ECO:0000256" key="1">
    <source>
        <dbReference type="SAM" id="MobiDB-lite"/>
    </source>
</evidence>
<evidence type="ECO:0000313" key="5">
    <source>
        <dbReference type="Proteomes" id="UP000249688"/>
    </source>
</evidence>
<dbReference type="OrthoDB" id="7159357at2"/>
<proteinExistence type="predicted"/>